<dbReference type="PRINTS" id="PR00364">
    <property type="entry name" value="DISEASERSIST"/>
</dbReference>
<dbReference type="GO" id="GO:0003677">
    <property type="term" value="F:DNA binding"/>
    <property type="evidence" value="ECO:0007669"/>
    <property type="project" value="UniProtKB-UniRule"/>
</dbReference>
<dbReference type="RefSeq" id="WP_067587666.1">
    <property type="nucleotide sequence ID" value="NZ_JABMCZ010000005.1"/>
</dbReference>
<dbReference type="PROSITE" id="PS50005">
    <property type="entry name" value="TPR"/>
    <property type="match status" value="1"/>
</dbReference>
<evidence type="ECO:0000259" key="5">
    <source>
        <dbReference type="PROSITE" id="PS51755"/>
    </source>
</evidence>
<dbReference type="PANTHER" id="PTHR47691">
    <property type="entry name" value="REGULATOR-RELATED"/>
    <property type="match status" value="1"/>
</dbReference>
<dbReference type="InterPro" id="IPR002182">
    <property type="entry name" value="NB-ARC"/>
</dbReference>
<dbReference type="SMART" id="SM01043">
    <property type="entry name" value="BTAD"/>
    <property type="match status" value="1"/>
</dbReference>
<feature type="DNA-binding region" description="OmpR/PhoB-type" evidence="4">
    <location>
        <begin position="1"/>
        <end position="90"/>
    </location>
</feature>
<dbReference type="GO" id="GO:0000160">
    <property type="term" value="P:phosphorelay signal transduction system"/>
    <property type="evidence" value="ECO:0007669"/>
    <property type="project" value="InterPro"/>
</dbReference>
<dbReference type="SMART" id="SM00862">
    <property type="entry name" value="Trans_reg_C"/>
    <property type="match status" value="1"/>
</dbReference>
<dbReference type="PANTHER" id="PTHR47691:SF3">
    <property type="entry name" value="HTH-TYPE TRANSCRIPTIONAL REGULATOR RV0890C-RELATED"/>
    <property type="match status" value="1"/>
</dbReference>
<dbReference type="InterPro" id="IPR027417">
    <property type="entry name" value="P-loop_NTPase"/>
</dbReference>
<organism evidence="6 7">
    <name type="scientific">Nocardia terpenica</name>
    <dbReference type="NCBI Taxonomy" id="455432"/>
    <lineage>
        <taxon>Bacteria</taxon>
        <taxon>Bacillati</taxon>
        <taxon>Actinomycetota</taxon>
        <taxon>Actinomycetes</taxon>
        <taxon>Mycobacteriales</taxon>
        <taxon>Nocardiaceae</taxon>
        <taxon>Nocardia</taxon>
    </lineage>
</organism>
<evidence type="ECO:0000313" key="7">
    <source>
        <dbReference type="Proteomes" id="UP000076512"/>
    </source>
</evidence>
<dbReference type="Gene3D" id="1.10.10.10">
    <property type="entry name" value="Winged helix-like DNA-binding domain superfamily/Winged helix DNA-binding domain"/>
    <property type="match status" value="1"/>
</dbReference>
<comment type="similarity">
    <text evidence="1">Belongs to the AfsR/DnrI/RedD regulatory family.</text>
</comment>
<dbReference type="Gene3D" id="1.25.40.10">
    <property type="entry name" value="Tetratricopeptide repeat domain"/>
    <property type="match status" value="2"/>
</dbReference>
<dbReference type="InterPro" id="IPR005158">
    <property type="entry name" value="BTAD"/>
</dbReference>
<dbReference type="Pfam" id="PF00486">
    <property type="entry name" value="Trans_reg_C"/>
    <property type="match status" value="1"/>
</dbReference>
<dbReference type="CDD" id="cd15831">
    <property type="entry name" value="BTAD"/>
    <property type="match status" value="1"/>
</dbReference>
<evidence type="ECO:0000256" key="1">
    <source>
        <dbReference type="ARBA" id="ARBA00005820"/>
    </source>
</evidence>
<keyword evidence="3" id="KW-0802">TPR repeat</keyword>
<dbReference type="GO" id="GO:0006355">
    <property type="term" value="P:regulation of DNA-templated transcription"/>
    <property type="evidence" value="ECO:0007669"/>
    <property type="project" value="InterPro"/>
</dbReference>
<feature type="domain" description="OmpR/PhoB-type" evidence="5">
    <location>
        <begin position="1"/>
        <end position="90"/>
    </location>
</feature>
<feature type="repeat" description="TPR" evidence="3">
    <location>
        <begin position="853"/>
        <end position="886"/>
    </location>
</feature>
<dbReference type="STRING" id="455432.AWN90_25035"/>
<dbReference type="GO" id="GO:0043531">
    <property type="term" value="F:ADP binding"/>
    <property type="evidence" value="ECO:0007669"/>
    <property type="project" value="InterPro"/>
</dbReference>
<dbReference type="SUPFAM" id="SSF46894">
    <property type="entry name" value="C-terminal effector domain of the bipartite response regulators"/>
    <property type="match status" value="1"/>
</dbReference>
<dbReference type="AlphaFoldDB" id="A0A164NH19"/>
<dbReference type="PROSITE" id="PS51755">
    <property type="entry name" value="OMPR_PHOB"/>
    <property type="match status" value="1"/>
</dbReference>
<dbReference type="InterPro" id="IPR001867">
    <property type="entry name" value="OmpR/PhoB-type_DNA-bd"/>
</dbReference>
<evidence type="ECO:0000313" key="6">
    <source>
        <dbReference type="EMBL" id="KZM74356.1"/>
    </source>
</evidence>
<dbReference type="Proteomes" id="UP000076512">
    <property type="component" value="Unassembled WGS sequence"/>
</dbReference>
<dbReference type="InterPro" id="IPR011990">
    <property type="entry name" value="TPR-like_helical_dom_sf"/>
</dbReference>
<reference evidence="6 7" key="1">
    <citation type="submission" date="2016-04" db="EMBL/GenBank/DDBJ databases">
        <authorList>
            <person name="Evans L.H."/>
            <person name="Alamgir A."/>
            <person name="Owens N."/>
            <person name="Weber N.D."/>
            <person name="Virtaneva K."/>
            <person name="Barbian K."/>
            <person name="Babar A."/>
            <person name="Rosenke K."/>
        </authorList>
    </citation>
    <scope>NUCLEOTIDE SEQUENCE [LARGE SCALE GENOMIC DNA]</scope>
    <source>
        <strain evidence="6 7">IFM 0406</strain>
    </source>
</reference>
<dbReference type="OrthoDB" id="9812579at2"/>
<keyword evidence="7" id="KW-1185">Reference proteome</keyword>
<dbReference type="InterPro" id="IPR016032">
    <property type="entry name" value="Sig_transdc_resp-reg_C-effctor"/>
</dbReference>
<gene>
    <name evidence="6" type="ORF">AWN90_25035</name>
</gene>
<dbReference type="Gene3D" id="3.40.50.300">
    <property type="entry name" value="P-loop containing nucleotide triphosphate hydrolases"/>
    <property type="match status" value="1"/>
</dbReference>
<dbReference type="SUPFAM" id="SSF52540">
    <property type="entry name" value="P-loop containing nucleoside triphosphate hydrolases"/>
    <property type="match status" value="1"/>
</dbReference>
<evidence type="ECO:0000256" key="4">
    <source>
        <dbReference type="PROSITE-ProRule" id="PRU01091"/>
    </source>
</evidence>
<proteinExistence type="inferred from homology"/>
<dbReference type="Pfam" id="PF03704">
    <property type="entry name" value="BTAD"/>
    <property type="match status" value="1"/>
</dbReference>
<keyword evidence="2 4" id="KW-0238">DNA-binding</keyword>
<evidence type="ECO:0000256" key="3">
    <source>
        <dbReference type="PROSITE-ProRule" id="PRU00339"/>
    </source>
</evidence>
<accession>A0A164NH19</accession>
<name>A0A164NH19_9NOCA</name>
<dbReference type="EMBL" id="LWGR01000005">
    <property type="protein sequence ID" value="KZM74356.1"/>
    <property type="molecule type" value="Genomic_DNA"/>
</dbReference>
<comment type="caution">
    <text evidence="6">The sequence shown here is derived from an EMBL/GenBank/DDBJ whole genome shotgun (WGS) entry which is preliminary data.</text>
</comment>
<protein>
    <submittedName>
        <fullName evidence="6">AfsR family transcriptional regulator</fullName>
    </submittedName>
</protein>
<sequence>MRFEVLGPLTVRAAGGQEISVLEPKVRALLAILLVHRGGLVPADRLVDHLWAGRPPRTALNTLQRKVSQLRGALGRDRVTYRQCGYRLHLDDADVDAIRFRDLVDRARAAPTPRQRADLLTEALALWRGPAYSEFAAWPFADGEIARLTEERMVAIEDRAAARLELGQHAAVAAELTDLVARHPLRERLRAAHIRALYGAGLTTEAMNSFHDLRRRLADELGVRPGPESTALYEAMLHHDPDLTVPQPISPPLARTNLPTPATSLVGREEATERMVAALRDDSPTRMVTLTGPGGVGKTRLALAAADRLRDRFPDGVWFVELAGLGGACTADDVSERIVVSLGLCETAAVEPDSSDLTGWLRKTVADKRMLLLLDNCEHVLEPVAAVAELLLSGAAGVRLLLTSREPVEIPGESLVSVRPLASPGDGVDDPGVAARYGAVRLFVERVAAAAPDFALDDTNAGAVAAICRRLDGIPLALELVAPVLRTLTPHEVAERLDDRFNLPIGPRRGRTQRHRTLRAMIDWSWELLDDAERAVLRRLSIHADGSTVRDATTVCADEHLLPDRVPGLLFRLADRSLVVRDRDRFRLLESVAAYGAERLDEAGESAAVRGRFVRCYLDLAEHADRSLRGPDQGHRLRQLDAETVNLRRALDISLRERHAEDALRMVGALAWYWFLRGRLVEARRSLRAALALEGGSPAARAVAQGWLAGVEARTAPEGRFATATPDSVDSVGDPRLRARLRWFLGSAMLDDGHEVAGRRLIEHSLVESRAHGDRWTEAIALVECASRTPAAHADAERAAATFRELGDRWGQLRAARAMATLAESDGRRGQAIRMHHEALHAAQELSLWTEAVEALLWLGRTAATDGDTEQAERHYHRALTISAERSYHRGETRARAALHRIPVAL</sequence>
<dbReference type="SUPFAM" id="SSF48452">
    <property type="entry name" value="TPR-like"/>
    <property type="match status" value="2"/>
</dbReference>
<dbReference type="Pfam" id="PF00931">
    <property type="entry name" value="NB-ARC"/>
    <property type="match status" value="1"/>
</dbReference>
<evidence type="ECO:0000256" key="2">
    <source>
        <dbReference type="ARBA" id="ARBA00023125"/>
    </source>
</evidence>
<dbReference type="InterPro" id="IPR036388">
    <property type="entry name" value="WH-like_DNA-bd_sf"/>
</dbReference>
<dbReference type="InterPro" id="IPR019734">
    <property type="entry name" value="TPR_rpt"/>
</dbReference>